<dbReference type="SMART" id="SM00342">
    <property type="entry name" value="HTH_ARAC"/>
    <property type="match status" value="1"/>
</dbReference>
<dbReference type="InterPro" id="IPR050204">
    <property type="entry name" value="AraC_XylS_family_regulators"/>
</dbReference>
<dbReference type="SUPFAM" id="SSF46689">
    <property type="entry name" value="Homeodomain-like"/>
    <property type="match status" value="1"/>
</dbReference>
<gene>
    <name evidence="5" type="ORF">FA048_08125</name>
</gene>
<organism evidence="5 6">
    <name type="scientific">Pedobacter polaris</name>
    <dbReference type="NCBI Taxonomy" id="2571273"/>
    <lineage>
        <taxon>Bacteria</taxon>
        <taxon>Pseudomonadati</taxon>
        <taxon>Bacteroidota</taxon>
        <taxon>Sphingobacteriia</taxon>
        <taxon>Sphingobacteriales</taxon>
        <taxon>Sphingobacteriaceae</taxon>
        <taxon>Pedobacter</taxon>
    </lineage>
</organism>
<dbReference type="EMBL" id="SWBR01000002">
    <property type="protein sequence ID" value="TKC10157.1"/>
    <property type="molecule type" value="Genomic_DNA"/>
</dbReference>
<dbReference type="GO" id="GO:0003700">
    <property type="term" value="F:DNA-binding transcription factor activity"/>
    <property type="evidence" value="ECO:0007669"/>
    <property type="project" value="InterPro"/>
</dbReference>
<dbReference type="OrthoDB" id="323290at2"/>
<dbReference type="Proteomes" id="UP000309488">
    <property type="component" value="Unassembled WGS sequence"/>
</dbReference>
<keyword evidence="2" id="KW-0238">DNA-binding</keyword>
<dbReference type="GO" id="GO:0043565">
    <property type="term" value="F:sequence-specific DNA binding"/>
    <property type="evidence" value="ECO:0007669"/>
    <property type="project" value="InterPro"/>
</dbReference>
<evidence type="ECO:0000313" key="6">
    <source>
        <dbReference type="Proteomes" id="UP000309488"/>
    </source>
</evidence>
<evidence type="ECO:0000256" key="2">
    <source>
        <dbReference type="ARBA" id="ARBA00023125"/>
    </source>
</evidence>
<reference evidence="5 6" key="1">
    <citation type="submission" date="2019-04" db="EMBL/GenBank/DDBJ databases">
        <title>Pedobacter sp. RP-3-22 sp. nov., isolated from Arctic soil.</title>
        <authorList>
            <person name="Dahal R.H."/>
            <person name="Kim D.-U."/>
        </authorList>
    </citation>
    <scope>NUCLEOTIDE SEQUENCE [LARGE SCALE GENOMIC DNA]</scope>
    <source>
        <strain evidence="5 6">RP-3-22</strain>
    </source>
</reference>
<proteinExistence type="predicted"/>
<dbReference type="PANTHER" id="PTHR46796:SF13">
    <property type="entry name" value="HTH-TYPE TRANSCRIPTIONAL ACTIVATOR RHAS"/>
    <property type="match status" value="1"/>
</dbReference>
<keyword evidence="1" id="KW-0805">Transcription regulation</keyword>
<dbReference type="Gene3D" id="1.10.10.60">
    <property type="entry name" value="Homeodomain-like"/>
    <property type="match status" value="1"/>
</dbReference>
<feature type="domain" description="HTH araC/xylS-type" evidence="4">
    <location>
        <begin position="158"/>
        <end position="257"/>
    </location>
</feature>
<dbReference type="InterPro" id="IPR009057">
    <property type="entry name" value="Homeodomain-like_sf"/>
</dbReference>
<name>A0A4U1CQ11_9SPHI</name>
<keyword evidence="6" id="KW-1185">Reference proteome</keyword>
<keyword evidence="3" id="KW-0804">Transcription</keyword>
<dbReference type="PROSITE" id="PS01124">
    <property type="entry name" value="HTH_ARAC_FAMILY_2"/>
    <property type="match status" value="1"/>
</dbReference>
<evidence type="ECO:0000259" key="4">
    <source>
        <dbReference type="PROSITE" id="PS01124"/>
    </source>
</evidence>
<dbReference type="InterPro" id="IPR046532">
    <property type="entry name" value="DUF6597"/>
</dbReference>
<evidence type="ECO:0000256" key="1">
    <source>
        <dbReference type="ARBA" id="ARBA00023015"/>
    </source>
</evidence>
<evidence type="ECO:0000313" key="5">
    <source>
        <dbReference type="EMBL" id="TKC10157.1"/>
    </source>
</evidence>
<accession>A0A4U1CQ11</accession>
<dbReference type="RefSeq" id="WP_136839731.1">
    <property type="nucleotide sequence ID" value="NZ_SWBR01000002.1"/>
</dbReference>
<dbReference type="Pfam" id="PF20240">
    <property type="entry name" value="DUF6597"/>
    <property type="match status" value="1"/>
</dbReference>
<evidence type="ECO:0000256" key="3">
    <source>
        <dbReference type="ARBA" id="ARBA00023163"/>
    </source>
</evidence>
<dbReference type="InterPro" id="IPR018060">
    <property type="entry name" value="HTH_AraC"/>
</dbReference>
<protein>
    <submittedName>
        <fullName evidence="5">AraC family transcriptional regulator</fullName>
    </submittedName>
</protein>
<sequence>MKYHQYPVHPALQNWIRYFWSYEGDTTAINQLHIRSFADCYPRLIFQDIASFSPVKNGNGDIMPICYLSGLDTKPSDGFWESRFSHFGVSFFPHALHALFRIDASEITNETPDILALDKTIIPQILLATTNNFERVTILSKYFYDRLFDGKNDKIINDLIHQPLIYQLSIDGNLGNISDYYNISERQMQRKFKQNVGVSPGKFFRLQKFEKALKLLPSIQYGTLTQLAYDLGYADQSHFISDFKSFSGLSPYEFMRKPSLGSESASFIYAEQSS</sequence>
<dbReference type="AlphaFoldDB" id="A0A4U1CQ11"/>
<dbReference type="InterPro" id="IPR018062">
    <property type="entry name" value="HTH_AraC-typ_CS"/>
</dbReference>
<dbReference type="PROSITE" id="PS00041">
    <property type="entry name" value="HTH_ARAC_FAMILY_1"/>
    <property type="match status" value="1"/>
</dbReference>
<comment type="caution">
    <text evidence="5">The sequence shown here is derived from an EMBL/GenBank/DDBJ whole genome shotgun (WGS) entry which is preliminary data.</text>
</comment>
<dbReference type="Pfam" id="PF12833">
    <property type="entry name" value="HTH_18"/>
    <property type="match status" value="1"/>
</dbReference>
<dbReference type="PANTHER" id="PTHR46796">
    <property type="entry name" value="HTH-TYPE TRANSCRIPTIONAL ACTIVATOR RHAS-RELATED"/>
    <property type="match status" value="1"/>
</dbReference>